<dbReference type="HOGENOM" id="CLU_479842_0_0_1"/>
<dbReference type="KEGG" id="kng:KNAG_0K02080"/>
<protein>
    <submittedName>
        <fullName evidence="3">Uncharacterized protein</fullName>
    </submittedName>
</protein>
<keyword evidence="4" id="KW-1185">Reference proteome</keyword>
<sequence>MLDITDSIMDDSSQVGQGKRPTGNSGKVLSFFQRGHFSYFNTLRSSKYVPTNKFLGEPLEERTTFKTVFARTTKSFKYKKIGPLAAEEDSMQSKNEGTDEFTFTTRRGKRGTLKSLFGFWKQLPETSQDDGPNNILSVFEDTTNTLSLSMNNSVTIEAGREYGISPLGSNKTNSYDQEVPTMETNVSTESDNDTSFEDRPDAEEISPPTPPEKESPYKFVFDTPNKYSTLDNIPASNEASDNEASDNFEKIHKLLSKDNKEIFKFNNTWIPEDLSKLIMNLLEEKIEVERTKTQEMDSTNKQLKEELRHKEKELELLKTDYETLAKSHKQLENDCQSLQKEKDRSSEAAKGTLQQKLEDQALQLEDVERSNRKLQLALDRKSYGLTYLCNIYNNLVARYNRMNNHTTLLECYKEQSSKFMFTLMKKMNGIVDEDKLITYNVALKNLSFKTSLLNMENPNGDQVDVFKNHIVKFYHEVADDVLLNDVVAQFSRLTRSNQFLKNSVWEWKRQCTSQGRLLSKMKMQQRPPPRRNQRPSKPRETITERDSIVLLSNPQGKATENTEPRQPW</sequence>
<reference evidence="3 4" key="1">
    <citation type="journal article" date="2011" name="Proc. Natl. Acad. Sci. U.S.A.">
        <title>Evolutionary erosion of yeast sex chromosomes by mating-type switching accidents.</title>
        <authorList>
            <person name="Gordon J.L."/>
            <person name="Armisen D."/>
            <person name="Proux-Wera E."/>
            <person name="Oheigeartaigh S.S."/>
            <person name="Byrne K.P."/>
            <person name="Wolfe K.H."/>
        </authorList>
    </citation>
    <scope>NUCLEOTIDE SEQUENCE [LARGE SCALE GENOMIC DNA]</scope>
    <source>
        <strain evidence="4">ATCC MYA-139 / BCRC 22969 / CBS 8797 / CCRC 22969 / KCTC 17520 / NBRC 10181 / NCYC 3082</strain>
    </source>
</reference>
<feature type="compositionally biased region" description="Acidic residues" evidence="2">
    <location>
        <begin position="190"/>
        <end position="204"/>
    </location>
</feature>
<feature type="compositionally biased region" description="Polar residues" evidence="2">
    <location>
        <begin position="167"/>
        <end position="189"/>
    </location>
</feature>
<evidence type="ECO:0000256" key="1">
    <source>
        <dbReference type="SAM" id="Coils"/>
    </source>
</evidence>
<proteinExistence type="predicted"/>
<dbReference type="GeneID" id="34528339"/>
<accession>J7S3F2</accession>
<evidence type="ECO:0000313" key="3">
    <source>
        <dbReference type="EMBL" id="CCK72572.1"/>
    </source>
</evidence>
<feature type="region of interest" description="Disordered" evidence="2">
    <location>
        <begin position="1"/>
        <end position="25"/>
    </location>
</feature>
<dbReference type="eggNOG" id="ENOG502SWTW">
    <property type="taxonomic scope" value="Eukaryota"/>
</dbReference>
<dbReference type="Proteomes" id="UP000006310">
    <property type="component" value="Chromosome 11"/>
</dbReference>
<feature type="compositionally biased region" description="Polar residues" evidence="2">
    <location>
        <begin position="550"/>
        <end position="561"/>
    </location>
</feature>
<keyword evidence="1" id="KW-0175">Coiled coil</keyword>
<feature type="coiled-coil region" evidence="1">
    <location>
        <begin position="293"/>
        <end position="377"/>
    </location>
</feature>
<dbReference type="AlphaFoldDB" id="J7S3F2"/>
<feature type="compositionally biased region" description="Polar residues" evidence="2">
    <location>
        <begin position="10"/>
        <end position="25"/>
    </location>
</feature>
<feature type="region of interest" description="Disordered" evidence="2">
    <location>
        <begin position="167"/>
        <end position="218"/>
    </location>
</feature>
<dbReference type="EMBL" id="HE978324">
    <property type="protein sequence ID" value="CCK72572.1"/>
    <property type="molecule type" value="Genomic_DNA"/>
</dbReference>
<organism evidence="3 4">
    <name type="scientific">Huiozyma naganishii (strain ATCC MYA-139 / BCRC 22969 / CBS 8797 / KCTC 17520 / NBRC 10181 / NCYC 3082 / Yp74L-3)</name>
    <name type="common">Yeast</name>
    <name type="synonym">Kazachstania naganishii</name>
    <dbReference type="NCBI Taxonomy" id="1071383"/>
    <lineage>
        <taxon>Eukaryota</taxon>
        <taxon>Fungi</taxon>
        <taxon>Dikarya</taxon>
        <taxon>Ascomycota</taxon>
        <taxon>Saccharomycotina</taxon>
        <taxon>Saccharomycetes</taxon>
        <taxon>Saccharomycetales</taxon>
        <taxon>Saccharomycetaceae</taxon>
        <taxon>Huiozyma</taxon>
    </lineage>
</organism>
<dbReference type="OrthoDB" id="4067612at2759"/>
<evidence type="ECO:0000256" key="2">
    <source>
        <dbReference type="SAM" id="MobiDB-lite"/>
    </source>
</evidence>
<feature type="region of interest" description="Disordered" evidence="2">
    <location>
        <begin position="516"/>
        <end position="568"/>
    </location>
</feature>
<name>J7S3F2_HUIN7</name>
<feature type="compositionally biased region" description="Basic and acidic residues" evidence="2">
    <location>
        <begin position="537"/>
        <end position="547"/>
    </location>
</feature>
<dbReference type="RefSeq" id="XP_022466817.1">
    <property type="nucleotide sequence ID" value="XM_022610530.1"/>
</dbReference>
<reference evidence="4" key="2">
    <citation type="submission" date="2012-08" db="EMBL/GenBank/DDBJ databases">
        <title>Genome sequence of Kazachstania naganishii.</title>
        <authorList>
            <person name="Gordon J.L."/>
            <person name="Armisen D."/>
            <person name="Proux-Wera E."/>
            <person name="OhEigeartaigh S.S."/>
            <person name="Byrne K.P."/>
            <person name="Wolfe K.H."/>
        </authorList>
    </citation>
    <scope>NUCLEOTIDE SEQUENCE [LARGE SCALE GENOMIC DNA]</scope>
    <source>
        <strain evidence="4">ATCC MYA-139 / BCRC 22969 / CBS 8797 / CCRC 22969 / KCTC 17520 / NBRC 10181 / NCYC 3082</strain>
    </source>
</reference>
<gene>
    <name evidence="3" type="primary">KNAG0K02080</name>
    <name evidence="3" type="ordered locus">KNAG_0K02080</name>
</gene>
<evidence type="ECO:0000313" key="4">
    <source>
        <dbReference type="Proteomes" id="UP000006310"/>
    </source>
</evidence>